<dbReference type="EMBL" id="JAWQEG010006433">
    <property type="protein sequence ID" value="KAK3854845.1"/>
    <property type="molecule type" value="Genomic_DNA"/>
</dbReference>
<dbReference type="Proteomes" id="UP001286313">
    <property type="component" value="Unassembled WGS sequence"/>
</dbReference>
<keyword evidence="7 11" id="KW-0143">Chaperone</keyword>
<evidence type="ECO:0000256" key="3">
    <source>
        <dbReference type="ARBA" id="ARBA00016981"/>
    </source>
</evidence>
<dbReference type="InterPro" id="IPR002194">
    <property type="entry name" value="Chaperonin_TCP-1_CS"/>
</dbReference>
<keyword evidence="14" id="KW-1185">Reference proteome</keyword>
<comment type="subcellular location">
    <subcellularLocation>
        <location evidence="1">Cytoplasm</location>
    </subcellularLocation>
</comment>
<dbReference type="PROSITE" id="PS00751">
    <property type="entry name" value="TCP1_2"/>
    <property type="match status" value="1"/>
</dbReference>
<comment type="subunit">
    <text evidence="10">Heterooligomeric complex.</text>
</comment>
<dbReference type="GO" id="GO:0051082">
    <property type="term" value="F:unfolded protein binding"/>
    <property type="evidence" value="ECO:0007669"/>
    <property type="project" value="InterPro"/>
</dbReference>
<dbReference type="GO" id="GO:0016887">
    <property type="term" value="F:ATP hydrolysis activity"/>
    <property type="evidence" value="ECO:0007669"/>
    <property type="project" value="InterPro"/>
</dbReference>
<dbReference type="AlphaFoldDB" id="A0AAE1BTV1"/>
<organism evidence="13 14">
    <name type="scientific">Petrolisthes cinctipes</name>
    <name type="common">Flat porcelain crab</name>
    <dbReference type="NCBI Taxonomy" id="88211"/>
    <lineage>
        <taxon>Eukaryota</taxon>
        <taxon>Metazoa</taxon>
        <taxon>Ecdysozoa</taxon>
        <taxon>Arthropoda</taxon>
        <taxon>Crustacea</taxon>
        <taxon>Multicrustacea</taxon>
        <taxon>Malacostraca</taxon>
        <taxon>Eumalacostraca</taxon>
        <taxon>Eucarida</taxon>
        <taxon>Decapoda</taxon>
        <taxon>Pleocyemata</taxon>
        <taxon>Anomura</taxon>
        <taxon>Galatheoidea</taxon>
        <taxon>Porcellanidae</taxon>
        <taxon>Petrolisthes</taxon>
    </lineage>
</organism>
<dbReference type="InterPro" id="IPR027409">
    <property type="entry name" value="GroEL-like_apical_dom_sf"/>
</dbReference>
<evidence type="ECO:0000256" key="2">
    <source>
        <dbReference type="ARBA" id="ARBA00008020"/>
    </source>
</evidence>
<evidence type="ECO:0000256" key="7">
    <source>
        <dbReference type="ARBA" id="ARBA00023186"/>
    </source>
</evidence>
<dbReference type="Gene3D" id="3.50.7.10">
    <property type="entry name" value="GroEL"/>
    <property type="match status" value="1"/>
</dbReference>
<dbReference type="PROSITE" id="PS00995">
    <property type="entry name" value="TCP1_3"/>
    <property type="match status" value="1"/>
</dbReference>
<proteinExistence type="inferred from homology"/>
<dbReference type="Gene3D" id="1.10.560.10">
    <property type="entry name" value="GroEL-like equatorial domain"/>
    <property type="match status" value="1"/>
</dbReference>
<comment type="similarity">
    <text evidence="2 11">Belongs to the TCP-1 chaperonin family.</text>
</comment>
<feature type="compositionally biased region" description="Acidic residues" evidence="12">
    <location>
        <begin position="693"/>
        <end position="708"/>
    </location>
</feature>
<dbReference type="InterPro" id="IPR002423">
    <property type="entry name" value="Cpn60/GroEL/TCP-1"/>
</dbReference>
<evidence type="ECO:0000313" key="13">
    <source>
        <dbReference type="EMBL" id="KAK3854845.1"/>
    </source>
</evidence>
<dbReference type="PANTHER" id="PTHR11353">
    <property type="entry name" value="CHAPERONIN"/>
    <property type="match status" value="1"/>
</dbReference>
<feature type="compositionally biased region" description="Low complexity" evidence="12">
    <location>
        <begin position="656"/>
        <end position="692"/>
    </location>
</feature>
<feature type="compositionally biased region" description="Polar residues" evidence="12">
    <location>
        <begin position="720"/>
        <end position="738"/>
    </location>
</feature>
<feature type="compositionally biased region" description="Pro residues" evidence="12">
    <location>
        <begin position="765"/>
        <end position="790"/>
    </location>
</feature>
<evidence type="ECO:0000256" key="12">
    <source>
        <dbReference type="SAM" id="MobiDB-lite"/>
    </source>
</evidence>
<keyword evidence="6 11" id="KW-0067">ATP-binding</keyword>
<keyword evidence="4" id="KW-0963">Cytoplasm</keyword>
<dbReference type="GO" id="GO:0140662">
    <property type="term" value="F:ATP-dependent protein folding chaperone"/>
    <property type="evidence" value="ECO:0007669"/>
    <property type="project" value="InterPro"/>
</dbReference>
<dbReference type="InterPro" id="IPR027413">
    <property type="entry name" value="GROEL-like_equatorial_sf"/>
</dbReference>
<evidence type="ECO:0000256" key="1">
    <source>
        <dbReference type="ARBA" id="ARBA00004496"/>
    </source>
</evidence>
<keyword evidence="5 11" id="KW-0547">Nucleotide-binding</keyword>
<dbReference type="InterPro" id="IPR017998">
    <property type="entry name" value="Chaperone_TCP-1"/>
</dbReference>
<evidence type="ECO:0000256" key="6">
    <source>
        <dbReference type="ARBA" id="ARBA00022840"/>
    </source>
</evidence>
<gene>
    <name evidence="13" type="ORF">Pcinc_038701</name>
</gene>
<evidence type="ECO:0000256" key="5">
    <source>
        <dbReference type="ARBA" id="ARBA00022741"/>
    </source>
</evidence>
<feature type="region of interest" description="Disordered" evidence="12">
    <location>
        <begin position="656"/>
        <end position="790"/>
    </location>
</feature>
<dbReference type="InterPro" id="IPR027410">
    <property type="entry name" value="TCP-1-like_intermed_sf"/>
</dbReference>
<dbReference type="GO" id="GO:0005524">
    <property type="term" value="F:ATP binding"/>
    <property type="evidence" value="ECO:0007669"/>
    <property type="project" value="UniProtKB-KW"/>
</dbReference>
<evidence type="ECO:0000256" key="8">
    <source>
        <dbReference type="ARBA" id="ARBA00029602"/>
    </source>
</evidence>
<protein>
    <recommendedName>
        <fullName evidence="3">T-complex protein 1 subunit theta</fullName>
    </recommendedName>
    <alternativeName>
        <fullName evidence="8">CCT-theta</fullName>
    </alternativeName>
</protein>
<evidence type="ECO:0000256" key="11">
    <source>
        <dbReference type="RuleBase" id="RU004187"/>
    </source>
</evidence>
<sequence>MALHVPKAPGFASMLKDGARHYSGLEEAVFRNISACKEFAKTLKTAYGPQGRNKMVINHLEKLFVTNDAATIIKELEIEHPAAKLMVLASQMQEQEIGDGTNWVIMFAGALLEGAEDLIKMGLTPTDVADGYQMALTKALQVLPTLTCWEVTDPRNLEQVTKALRTSIMSKQYGNEDFLAQLVTKALRTSIMSKQYGNEDFLAQLVAKACISILPDNKNNKNNKNNTSFNVDNVRVCKILGSGIHRSEVVQGMVFRRTVEGSISTKDKAKVAVYSCPFDITTTETKGTVLIHTAKELATFSRGEENKMEADVKALKEVGVTVVVAGGKIGDLALHYLNKHDIMAVRVTSKWDLRRLCKVVGAVILPKLTRPDPEEIGLCDKVFMDEIGDVPITVFRQDGVESRISTIIIRGSTDNYMDDIERAVDDAVNTFKGVCRDGRCVGGAGSTEIELSQSIEQFGVQCPGLEQYAIKKFAEALGVFPKVLADNCGIPGQEMLCNLLTAHTDGQTHAGFNCDSDRDPGNAMLVDTRANHIFDLFLTKFWALKYGSSAACQILRVDQIIMAKRAGGPKPRGMAVTLTCCDNHNKLVGNIGAKPIPWNIIPPHIKSDDLVDLEDDLVVDLDDDLLDLSVDLVDLCNDPIPPNDFIDLSDDQVDLVDLSDNPDSSDDLIPPNDPMDLSDNPDSSDDLVYLSDDPMDLSDDPDSPDDPTVDPMDPPVDPMATNTDPMTAKSTDATSNFPGRTRRQPEAPIQRNRTKHTKPQYNPSPSRPGPEPGPEFDPPGPEFDLPGPEP</sequence>
<dbReference type="NCBIfam" id="TIGR02346">
    <property type="entry name" value="chap_CCT_theta"/>
    <property type="match status" value="1"/>
</dbReference>
<dbReference type="GO" id="GO:0005737">
    <property type="term" value="C:cytoplasm"/>
    <property type="evidence" value="ECO:0007669"/>
    <property type="project" value="UniProtKB-SubCell"/>
</dbReference>
<dbReference type="PRINTS" id="PR00304">
    <property type="entry name" value="TCOMPLEXTCP1"/>
</dbReference>
<dbReference type="CDD" id="cd03341">
    <property type="entry name" value="TCP1_theta"/>
    <property type="match status" value="1"/>
</dbReference>
<dbReference type="SUPFAM" id="SSF52029">
    <property type="entry name" value="GroEL apical domain-like"/>
    <property type="match status" value="1"/>
</dbReference>
<reference evidence="13" key="1">
    <citation type="submission" date="2023-10" db="EMBL/GenBank/DDBJ databases">
        <title>Genome assemblies of two species of porcelain crab, Petrolisthes cinctipes and Petrolisthes manimaculis (Anomura: Porcellanidae).</title>
        <authorList>
            <person name="Angst P."/>
        </authorList>
    </citation>
    <scope>NUCLEOTIDE SEQUENCE</scope>
    <source>
        <strain evidence="13">PB745_01</strain>
        <tissue evidence="13">Gill</tissue>
    </source>
</reference>
<dbReference type="Pfam" id="PF00118">
    <property type="entry name" value="Cpn60_TCP1"/>
    <property type="match status" value="1"/>
</dbReference>
<dbReference type="Gene3D" id="3.30.260.10">
    <property type="entry name" value="TCP-1-like chaperonin intermediate domain"/>
    <property type="match status" value="1"/>
</dbReference>
<comment type="function">
    <text evidence="9">Molecular chaperone; assists the folding of proteins upon ATP hydrolysis. Known to play a role, in vitro, in the folding of actin and tubulin. Required for correct subcellular localization of pgl-1.</text>
</comment>
<accession>A0AAE1BTV1</accession>
<evidence type="ECO:0000256" key="4">
    <source>
        <dbReference type="ARBA" id="ARBA00022490"/>
    </source>
</evidence>
<dbReference type="SUPFAM" id="SSF48592">
    <property type="entry name" value="GroEL equatorial domain-like"/>
    <property type="match status" value="1"/>
</dbReference>
<dbReference type="FunFam" id="3.50.7.10:FF:000008">
    <property type="entry name" value="T-complex protein 1 subunit theta"/>
    <property type="match status" value="1"/>
</dbReference>
<dbReference type="InterPro" id="IPR012721">
    <property type="entry name" value="Chap_CCT_theta"/>
</dbReference>
<evidence type="ECO:0000256" key="9">
    <source>
        <dbReference type="ARBA" id="ARBA00058723"/>
    </source>
</evidence>
<evidence type="ECO:0000313" key="14">
    <source>
        <dbReference type="Proteomes" id="UP001286313"/>
    </source>
</evidence>
<dbReference type="SUPFAM" id="SSF54849">
    <property type="entry name" value="GroEL-intermediate domain like"/>
    <property type="match status" value="1"/>
</dbReference>
<comment type="caution">
    <text evidence="13">The sequence shown here is derived from an EMBL/GenBank/DDBJ whole genome shotgun (WGS) entry which is preliminary data.</text>
</comment>
<evidence type="ECO:0000256" key="10">
    <source>
        <dbReference type="ARBA" id="ARBA00064252"/>
    </source>
</evidence>
<name>A0AAE1BTV1_PETCI</name>
<dbReference type="PROSITE" id="PS00750">
    <property type="entry name" value="TCP1_1"/>
    <property type="match status" value="1"/>
</dbReference>